<evidence type="ECO:0000313" key="2">
    <source>
        <dbReference type="EMBL" id="MBC3888394.1"/>
    </source>
</evidence>
<feature type="region of interest" description="Disordered" evidence="1">
    <location>
        <begin position="136"/>
        <end position="161"/>
    </location>
</feature>
<evidence type="ECO:0008006" key="4">
    <source>
        <dbReference type="Google" id="ProtNLM"/>
    </source>
</evidence>
<dbReference type="RefSeq" id="WP_148567859.1">
    <property type="nucleotide sequence ID" value="NZ_RXYA01000013.1"/>
</dbReference>
<dbReference type="OrthoDB" id="9987994at2"/>
<dbReference type="EMBL" id="WJBD01000009">
    <property type="protein sequence ID" value="MBC3888394.1"/>
    <property type="molecule type" value="Genomic_DNA"/>
</dbReference>
<organism evidence="2 3">
    <name type="scientific">Acetobacterium paludosum</name>
    <dbReference type="NCBI Taxonomy" id="52693"/>
    <lineage>
        <taxon>Bacteria</taxon>
        <taxon>Bacillati</taxon>
        <taxon>Bacillota</taxon>
        <taxon>Clostridia</taxon>
        <taxon>Eubacteriales</taxon>
        <taxon>Eubacteriaceae</taxon>
        <taxon>Acetobacterium</taxon>
    </lineage>
</organism>
<protein>
    <recommendedName>
        <fullName evidence="4">DUF536 domain-containing protein</fullName>
    </recommendedName>
</protein>
<dbReference type="Proteomes" id="UP000616595">
    <property type="component" value="Unassembled WGS sequence"/>
</dbReference>
<gene>
    <name evidence="2" type="ORF">GH810_08735</name>
</gene>
<evidence type="ECO:0000256" key="1">
    <source>
        <dbReference type="SAM" id="MobiDB-lite"/>
    </source>
</evidence>
<evidence type="ECO:0000313" key="3">
    <source>
        <dbReference type="Proteomes" id="UP000616595"/>
    </source>
</evidence>
<proteinExistence type="predicted"/>
<reference evidence="2" key="1">
    <citation type="submission" date="2019-10" db="EMBL/GenBank/DDBJ databases">
        <authorList>
            <person name="Ross D.E."/>
            <person name="Gulliver D."/>
        </authorList>
    </citation>
    <scope>NUCLEOTIDE SEQUENCE</scope>
    <source>
        <strain evidence="2">DER-2019</strain>
    </source>
</reference>
<sequence length="161" mass="18722">MEDDYLSIKEFSVRADVTPQAIYKRLNNDLTAYTKVVNGKKMINISALTLFTAKPVDNLVQPADQPVCEVDNQLLTTINNVVETLNKQLLVLTNQLIEKDKQISEKDRQMAELNEHLRQSNTMNVNQQILLGRQQEKPRIEEINQNQEPEKQSFWSHFKRK</sequence>
<reference evidence="2" key="2">
    <citation type="submission" date="2020-10" db="EMBL/GenBank/DDBJ databases">
        <title>Comparative genomics of the Acetobacterium genus.</title>
        <authorList>
            <person name="Marshall C."/>
            <person name="May H."/>
            <person name="Norman S."/>
        </authorList>
    </citation>
    <scope>NUCLEOTIDE SEQUENCE</scope>
    <source>
        <strain evidence="2">DER-2019</strain>
    </source>
</reference>
<comment type="caution">
    <text evidence="2">The sequence shown here is derived from an EMBL/GenBank/DDBJ whole genome shotgun (WGS) entry which is preliminary data.</text>
</comment>
<dbReference type="AlphaFoldDB" id="A0A923KPR1"/>
<keyword evidence="3" id="KW-1185">Reference proteome</keyword>
<accession>A0A923KPR1</accession>
<name>A0A923KPR1_9FIRM</name>